<feature type="transmembrane region" description="Helical" evidence="3">
    <location>
        <begin position="254"/>
        <end position="275"/>
    </location>
</feature>
<accession>A0AAE0EQH7</accession>
<keyword evidence="3" id="KW-1133">Transmembrane helix</keyword>
<dbReference type="SUPFAM" id="SSF56300">
    <property type="entry name" value="Metallo-dependent phosphatases"/>
    <property type="match status" value="1"/>
</dbReference>
<reference evidence="6 7" key="1">
    <citation type="journal article" date="2015" name="Genome Biol. Evol.">
        <title>Comparative Genomics of a Bacterivorous Green Alga Reveals Evolutionary Causalities and Consequences of Phago-Mixotrophic Mode of Nutrition.</title>
        <authorList>
            <person name="Burns J.A."/>
            <person name="Paasch A."/>
            <person name="Narechania A."/>
            <person name="Kim E."/>
        </authorList>
    </citation>
    <scope>NUCLEOTIDE SEQUENCE [LARGE SCALE GENOMIC DNA]</scope>
    <source>
        <strain evidence="6 7">PLY_AMNH</strain>
    </source>
</reference>
<proteinExistence type="predicted"/>
<dbReference type="Gene3D" id="3.60.21.10">
    <property type="match status" value="1"/>
</dbReference>
<dbReference type="AlphaFoldDB" id="A0AAE0EQH7"/>
<feature type="domain" description="Calcineurin-like phosphoesterase" evidence="4">
    <location>
        <begin position="2"/>
        <end position="126"/>
    </location>
</feature>
<evidence type="ECO:0000313" key="6">
    <source>
        <dbReference type="EMBL" id="KAK3236574.1"/>
    </source>
</evidence>
<comment type="caution">
    <text evidence="6">The sequence shown here is derived from an EMBL/GenBank/DDBJ whole genome shotgun (WGS) entry which is preliminary data.</text>
</comment>
<sequence>MSVGGNHEVGSSEAWQSYNVRYPMPWRASGSSSNLFWSRAVGPVHLVGLNSYAATANSSAQFTWLQKDLAKLNRTATPWLVVMMHAPWYNSNTGHWGEAALMQADMEELLYTAGVDLVLAGHVHSYERTHPVYKGKLDECGPTYITIGDGGNREGAYVPWREPQPTWSAFREAAFGVGKVDVVNATHAEFLWTRHACEGSEDPYHMNFNKTCSTIDDNSVTASVPSDSITLRSHGARCPSSPASTSNSRPSLRVWWIISGVAAGLAASLLTALVITRWLRKHRAPQGQDYVGVDIE</sequence>
<evidence type="ECO:0000256" key="1">
    <source>
        <dbReference type="ARBA" id="ARBA00022729"/>
    </source>
</evidence>
<keyword evidence="3" id="KW-0472">Membrane</keyword>
<evidence type="ECO:0008006" key="8">
    <source>
        <dbReference type="Google" id="ProtNLM"/>
    </source>
</evidence>
<evidence type="ECO:0000259" key="4">
    <source>
        <dbReference type="Pfam" id="PF00149"/>
    </source>
</evidence>
<keyword evidence="2" id="KW-0325">Glycoprotein</keyword>
<dbReference type="InterPro" id="IPR004843">
    <property type="entry name" value="Calcineurin-like_PHP"/>
</dbReference>
<protein>
    <recommendedName>
        <fullName evidence="8">Acid phosphatase</fullName>
    </recommendedName>
</protein>
<keyword evidence="1" id="KW-0732">Signal</keyword>
<evidence type="ECO:0000313" key="7">
    <source>
        <dbReference type="Proteomes" id="UP001190700"/>
    </source>
</evidence>
<dbReference type="InterPro" id="IPR039331">
    <property type="entry name" value="PAPs-like"/>
</dbReference>
<dbReference type="GO" id="GO:0003993">
    <property type="term" value="F:acid phosphatase activity"/>
    <property type="evidence" value="ECO:0007669"/>
    <property type="project" value="InterPro"/>
</dbReference>
<keyword evidence="3" id="KW-0812">Transmembrane</keyword>
<organism evidence="6 7">
    <name type="scientific">Cymbomonas tetramitiformis</name>
    <dbReference type="NCBI Taxonomy" id="36881"/>
    <lineage>
        <taxon>Eukaryota</taxon>
        <taxon>Viridiplantae</taxon>
        <taxon>Chlorophyta</taxon>
        <taxon>Pyramimonadophyceae</taxon>
        <taxon>Pyramimonadales</taxon>
        <taxon>Pyramimonadaceae</taxon>
        <taxon>Cymbomonas</taxon>
    </lineage>
</organism>
<dbReference type="Proteomes" id="UP001190700">
    <property type="component" value="Unassembled WGS sequence"/>
</dbReference>
<dbReference type="InterPro" id="IPR041792">
    <property type="entry name" value="MPP_PAP"/>
</dbReference>
<dbReference type="EMBL" id="LGRX02034968">
    <property type="protein sequence ID" value="KAK3236574.1"/>
    <property type="molecule type" value="Genomic_DNA"/>
</dbReference>
<feature type="domain" description="Purple acid phosphatase C-terminal" evidence="5">
    <location>
        <begin position="141"/>
        <end position="196"/>
    </location>
</feature>
<dbReference type="InterPro" id="IPR025733">
    <property type="entry name" value="PAPs_C"/>
</dbReference>
<dbReference type="Pfam" id="PF00149">
    <property type="entry name" value="Metallophos"/>
    <property type="match status" value="1"/>
</dbReference>
<dbReference type="Pfam" id="PF14008">
    <property type="entry name" value="Metallophos_C"/>
    <property type="match status" value="1"/>
</dbReference>
<dbReference type="InterPro" id="IPR029052">
    <property type="entry name" value="Metallo-depent_PP-like"/>
</dbReference>
<evidence type="ECO:0000256" key="2">
    <source>
        <dbReference type="ARBA" id="ARBA00023180"/>
    </source>
</evidence>
<dbReference type="CDD" id="cd00839">
    <property type="entry name" value="MPP_PAPs"/>
    <property type="match status" value="1"/>
</dbReference>
<evidence type="ECO:0000259" key="5">
    <source>
        <dbReference type="Pfam" id="PF14008"/>
    </source>
</evidence>
<name>A0AAE0EQH7_9CHLO</name>
<evidence type="ECO:0000256" key="3">
    <source>
        <dbReference type="SAM" id="Phobius"/>
    </source>
</evidence>
<gene>
    <name evidence="6" type="ORF">CYMTET_53295</name>
</gene>
<dbReference type="PANTHER" id="PTHR22953:SF153">
    <property type="entry name" value="PURPLE ACID PHOSPHATASE"/>
    <property type="match status" value="1"/>
</dbReference>
<dbReference type="PANTHER" id="PTHR22953">
    <property type="entry name" value="ACID PHOSPHATASE RELATED"/>
    <property type="match status" value="1"/>
</dbReference>
<keyword evidence="7" id="KW-1185">Reference proteome</keyword>